<sequence>MVDQDNDGWEDVTDAREVKALVGIKGLQQQTKSLPKAPPKGGAFDINTPETRPTGQSAQAAYTKVGAARAMLKQLSHVRSLYDKNMSAGGLAGVREFNPLNRQNQEFDGAVSAIPLLARQAFRVAGSGSDSDRELKLITDALPNRWSFDATNAERFKTLDSVLRGFITSYGGLAGYSPAQLKALSQEHTYGRPLPKAPVSRPNSDALRRKYGLK</sequence>
<comment type="caution">
    <text evidence="1">The sequence shown here is derived from an EMBL/GenBank/DDBJ whole genome shotgun (WGS) entry which is preliminary data.</text>
</comment>
<name>A0A4Q2IWL3_9SPHN</name>
<evidence type="ECO:0000313" key="1">
    <source>
        <dbReference type="EMBL" id="RXZ34836.1"/>
    </source>
</evidence>
<keyword evidence="2" id="KW-1185">Reference proteome</keyword>
<dbReference type="OrthoDB" id="7586311at2"/>
<evidence type="ECO:0000313" key="2">
    <source>
        <dbReference type="Proteomes" id="UP000292347"/>
    </source>
</evidence>
<accession>A0A4Q2IWL3</accession>
<proteinExistence type="predicted"/>
<reference evidence="1 2" key="1">
    <citation type="submission" date="2019-01" db="EMBL/GenBank/DDBJ databases">
        <title>Sphingomonas mucosissima sp. nov. and Sphingomonas desiccabilis sp. nov., from biological soil crusts in the Colorado Plateau, USA.</title>
        <authorList>
            <person name="Zhu D."/>
        </authorList>
    </citation>
    <scope>NUCLEOTIDE SEQUENCE [LARGE SCALE GENOMIC DNA]</scope>
    <source>
        <strain evidence="1 2">CP1D</strain>
    </source>
</reference>
<protein>
    <submittedName>
        <fullName evidence="1">Uncharacterized protein</fullName>
    </submittedName>
</protein>
<dbReference type="AlphaFoldDB" id="A0A4Q2IWL3"/>
<dbReference type="EMBL" id="SDPT01000001">
    <property type="protein sequence ID" value="RXZ34836.1"/>
    <property type="molecule type" value="Genomic_DNA"/>
</dbReference>
<organism evidence="1 2">
    <name type="scientific">Sphingomonas desiccabilis</name>
    <dbReference type="NCBI Taxonomy" id="429134"/>
    <lineage>
        <taxon>Bacteria</taxon>
        <taxon>Pseudomonadati</taxon>
        <taxon>Pseudomonadota</taxon>
        <taxon>Alphaproteobacteria</taxon>
        <taxon>Sphingomonadales</taxon>
        <taxon>Sphingomonadaceae</taxon>
        <taxon>Sphingomonas</taxon>
    </lineage>
</organism>
<gene>
    <name evidence="1" type="ORF">EO081_04030</name>
</gene>
<dbReference type="Proteomes" id="UP000292347">
    <property type="component" value="Unassembled WGS sequence"/>
</dbReference>
<dbReference type="RefSeq" id="WP_129340618.1">
    <property type="nucleotide sequence ID" value="NZ_JACIDD010000001.1"/>
</dbReference>